<accession>A0AAD5S2L9</accession>
<keyword evidence="1" id="KW-0175">Coiled coil</keyword>
<evidence type="ECO:0000313" key="3">
    <source>
        <dbReference type="Proteomes" id="UP001212841"/>
    </source>
</evidence>
<organism evidence="2 3">
    <name type="scientific">Rhizophlyctis rosea</name>
    <dbReference type="NCBI Taxonomy" id="64517"/>
    <lineage>
        <taxon>Eukaryota</taxon>
        <taxon>Fungi</taxon>
        <taxon>Fungi incertae sedis</taxon>
        <taxon>Chytridiomycota</taxon>
        <taxon>Chytridiomycota incertae sedis</taxon>
        <taxon>Chytridiomycetes</taxon>
        <taxon>Rhizophlyctidales</taxon>
        <taxon>Rhizophlyctidaceae</taxon>
        <taxon>Rhizophlyctis</taxon>
    </lineage>
</organism>
<sequence length="367" mass="42255">MQQLTLAQAEKDRDEALREIRALKDTHTTEKDSQNQSLIALRKKHEVAQSESARLQLSYDRCANEKQAIQVEKARCEEELAKYKQQVDEQLALNEKMKGRVEELRGVNASLQSQIETLQITIDTSTSTHLTSRVKDLEAENLSLRTDVKQAETRAKQEEHLRMKIAEDCSELVKTNVGLKKEVEDVAMRLRKELAAREAKVTKRQDQLKELEQIRGDFERLKDDFGMLKISADAKDRKIGELTGQLKTVEATLNKAVEARTVMAERITELEDRIRSQELEIIQLGQDKSLLIDDVAELRNSTDLRTHKLSTLTAENRQLRLELERYQKQVSARGEFSHLLKEVENSGESYLTLMRNVRQFLKGDDEE</sequence>
<gene>
    <name evidence="2" type="ORF">HK097_003424</name>
</gene>
<dbReference type="EMBL" id="JADGJD010001801">
    <property type="protein sequence ID" value="KAJ3037745.1"/>
    <property type="molecule type" value="Genomic_DNA"/>
</dbReference>
<feature type="coiled-coil region" evidence="1">
    <location>
        <begin position="59"/>
        <end position="154"/>
    </location>
</feature>
<feature type="coiled-coil region" evidence="1">
    <location>
        <begin position="180"/>
        <end position="224"/>
    </location>
</feature>
<dbReference type="AlphaFoldDB" id="A0AAD5S2L9"/>
<evidence type="ECO:0000313" key="2">
    <source>
        <dbReference type="EMBL" id="KAJ3037745.1"/>
    </source>
</evidence>
<keyword evidence="3" id="KW-1185">Reference proteome</keyword>
<reference evidence="2" key="1">
    <citation type="submission" date="2020-05" db="EMBL/GenBank/DDBJ databases">
        <title>Phylogenomic resolution of chytrid fungi.</title>
        <authorList>
            <person name="Stajich J.E."/>
            <person name="Amses K."/>
            <person name="Simmons R."/>
            <person name="Seto K."/>
            <person name="Myers J."/>
            <person name="Bonds A."/>
            <person name="Quandt C.A."/>
            <person name="Barry K."/>
            <person name="Liu P."/>
            <person name="Grigoriev I."/>
            <person name="Longcore J.E."/>
            <person name="James T.Y."/>
        </authorList>
    </citation>
    <scope>NUCLEOTIDE SEQUENCE</scope>
    <source>
        <strain evidence="2">JEL0318</strain>
    </source>
</reference>
<dbReference type="Proteomes" id="UP001212841">
    <property type="component" value="Unassembled WGS sequence"/>
</dbReference>
<feature type="non-terminal residue" evidence="2">
    <location>
        <position position="367"/>
    </location>
</feature>
<comment type="caution">
    <text evidence="2">The sequence shown here is derived from an EMBL/GenBank/DDBJ whole genome shotgun (WGS) entry which is preliminary data.</text>
</comment>
<evidence type="ECO:0000256" key="1">
    <source>
        <dbReference type="SAM" id="Coils"/>
    </source>
</evidence>
<feature type="coiled-coil region" evidence="1">
    <location>
        <begin position="260"/>
        <end position="329"/>
    </location>
</feature>
<name>A0AAD5S2L9_9FUNG</name>
<protein>
    <submittedName>
        <fullName evidence="2">Uncharacterized protein</fullName>
    </submittedName>
</protein>
<proteinExistence type="predicted"/>